<gene>
    <name evidence="2" type="ORF">TL16_g03185</name>
</gene>
<feature type="coiled-coil region" evidence="1">
    <location>
        <begin position="106"/>
        <end position="134"/>
    </location>
</feature>
<reference evidence="3" key="1">
    <citation type="journal article" date="2023" name="Commun. Biol.">
        <title>Genome analysis of Parmales, the sister group of diatoms, reveals the evolutionary specialization of diatoms from phago-mixotrophs to photoautotrophs.</title>
        <authorList>
            <person name="Ban H."/>
            <person name="Sato S."/>
            <person name="Yoshikawa S."/>
            <person name="Yamada K."/>
            <person name="Nakamura Y."/>
            <person name="Ichinomiya M."/>
            <person name="Sato N."/>
            <person name="Blanc-Mathieu R."/>
            <person name="Endo H."/>
            <person name="Kuwata A."/>
            <person name="Ogata H."/>
        </authorList>
    </citation>
    <scope>NUCLEOTIDE SEQUENCE [LARGE SCALE GENOMIC DNA]</scope>
</reference>
<evidence type="ECO:0000313" key="3">
    <source>
        <dbReference type="Proteomes" id="UP001162640"/>
    </source>
</evidence>
<keyword evidence="1" id="KW-0175">Coiled coil</keyword>
<organism evidence="2 3">
    <name type="scientific">Triparma laevis f. inornata</name>
    <dbReference type="NCBI Taxonomy" id="1714386"/>
    <lineage>
        <taxon>Eukaryota</taxon>
        <taxon>Sar</taxon>
        <taxon>Stramenopiles</taxon>
        <taxon>Ochrophyta</taxon>
        <taxon>Bolidophyceae</taxon>
        <taxon>Parmales</taxon>
        <taxon>Triparmaceae</taxon>
        <taxon>Triparma</taxon>
    </lineage>
</organism>
<name>A0A9W7A188_9STRA</name>
<protein>
    <submittedName>
        <fullName evidence="2">Uncharacterized protein</fullName>
    </submittedName>
</protein>
<dbReference type="Proteomes" id="UP001162640">
    <property type="component" value="Unassembled WGS sequence"/>
</dbReference>
<dbReference type="AlphaFoldDB" id="A0A9W7A188"/>
<proteinExistence type="predicted"/>
<evidence type="ECO:0000256" key="1">
    <source>
        <dbReference type="SAM" id="Coils"/>
    </source>
</evidence>
<comment type="caution">
    <text evidence="2">The sequence shown here is derived from an EMBL/GenBank/DDBJ whole genome shotgun (WGS) entry which is preliminary data.</text>
</comment>
<accession>A0A9W7A188</accession>
<sequence length="156" mass="17163">MSTTDLSVLSALEMSLASALGHNTRTGSDLKIPNVRVTTKEGATVEEGVIGIEELLTLAKELGNTMGAPPSYLISTPMIGFVPPAPFPYQIRGGILNNFEMEGKVKKVEKKENVEEVEEKEEKEEKIVVELSAEDIAALEKGERTYGRLLYSFRYL</sequence>
<evidence type="ECO:0000313" key="2">
    <source>
        <dbReference type="EMBL" id="GMH61080.1"/>
    </source>
</evidence>
<dbReference type="EMBL" id="BLQM01000082">
    <property type="protein sequence ID" value="GMH61080.1"/>
    <property type="molecule type" value="Genomic_DNA"/>
</dbReference>